<proteinExistence type="predicted"/>
<evidence type="ECO:0000256" key="1">
    <source>
        <dbReference type="ARBA" id="ARBA00000968"/>
    </source>
</evidence>
<dbReference type="FunFam" id="2.40.30.20:FF:000003">
    <property type="entry name" value="Riboflavin synthase, alpha subunit"/>
    <property type="match status" value="1"/>
</dbReference>
<evidence type="ECO:0000259" key="12">
    <source>
        <dbReference type="PROSITE" id="PS51177"/>
    </source>
</evidence>
<dbReference type="PANTHER" id="PTHR21098">
    <property type="entry name" value="RIBOFLAVIN SYNTHASE ALPHA CHAIN"/>
    <property type="match status" value="1"/>
</dbReference>
<accession>A0A7I8D6T5</accession>
<evidence type="ECO:0000256" key="6">
    <source>
        <dbReference type="ARBA" id="ARBA00013950"/>
    </source>
</evidence>
<gene>
    <name evidence="13" type="ORF">skT53_07890</name>
</gene>
<evidence type="ECO:0000256" key="3">
    <source>
        <dbReference type="ARBA" id="ARBA00004887"/>
    </source>
</evidence>
<evidence type="ECO:0000313" key="14">
    <source>
        <dbReference type="Proteomes" id="UP000593802"/>
    </source>
</evidence>
<dbReference type="SUPFAM" id="SSF63380">
    <property type="entry name" value="Riboflavin synthase domain-like"/>
    <property type="match status" value="2"/>
</dbReference>
<dbReference type="EMBL" id="AP023366">
    <property type="protein sequence ID" value="BCJ85804.1"/>
    <property type="molecule type" value="Genomic_DNA"/>
</dbReference>
<dbReference type="GO" id="GO:0009231">
    <property type="term" value="P:riboflavin biosynthetic process"/>
    <property type="evidence" value="ECO:0007669"/>
    <property type="project" value="UniProtKB-KW"/>
</dbReference>
<dbReference type="KEGG" id="eff:skT53_07890"/>
<keyword evidence="7" id="KW-0686">Riboflavin biosynthesis</keyword>
<evidence type="ECO:0000256" key="9">
    <source>
        <dbReference type="ARBA" id="ARBA00022737"/>
    </source>
</evidence>
<dbReference type="CDD" id="cd00402">
    <property type="entry name" value="Riboflavin_synthase_like"/>
    <property type="match status" value="1"/>
</dbReference>
<comment type="subunit">
    <text evidence="4">Homotrimer.</text>
</comment>
<keyword evidence="14" id="KW-1185">Reference proteome</keyword>
<evidence type="ECO:0000256" key="8">
    <source>
        <dbReference type="ARBA" id="ARBA00022679"/>
    </source>
</evidence>
<dbReference type="EC" id="2.5.1.9" evidence="5 10"/>
<dbReference type="NCBIfam" id="TIGR00187">
    <property type="entry name" value="ribE"/>
    <property type="match status" value="1"/>
</dbReference>
<keyword evidence="8" id="KW-0808">Transferase</keyword>
<evidence type="ECO:0000256" key="11">
    <source>
        <dbReference type="PROSITE-ProRule" id="PRU00524"/>
    </source>
</evidence>
<dbReference type="InterPro" id="IPR026017">
    <property type="entry name" value="Lumazine-bd_dom"/>
</dbReference>
<keyword evidence="9" id="KW-0677">Repeat</keyword>
<feature type="domain" description="Lumazine-binding" evidence="12">
    <location>
        <begin position="97"/>
        <end position="193"/>
    </location>
</feature>
<evidence type="ECO:0000256" key="2">
    <source>
        <dbReference type="ARBA" id="ARBA00002803"/>
    </source>
</evidence>
<evidence type="ECO:0000313" key="13">
    <source>
        <dbReference type="EMBL" id="BCJ85804.1"/>
    </source>
</evidence>
<organism evidence="13 14">
    <name type="scientific">Effusibacillus dendaii</name>
    <dbReference type="NCBI Taxonomy" id="2743772"/>
    <lineage>
        <taxon>Bacteria</taxon>
        <taxon>Bacillati</taxon>
        <taxon>Bacillota</taxon>
        <taxon>Bacilli</taxon>
        <taxon>Bacillales</taxon>
        <taxon>Alicyclobacillaceae</taxon>
        <taxon>Effusibacillus</taxon>
    </lineage>
</organism>
<dbReference type="FunFam" id="2.40.30.20:FF:000004">
    <property type="entry name" value="Riboflavin synthase, alpha subunit"/>
    <property type="match status" value="1"/>
</dbReference>
<evidence type="ECO:0000256" key="4">
    <source>
        <dbReference type="ARBA" id="ARBA00011233"/>
    </source>
</evidence>
<dbReference type="Pfam" id="PF00677">
    <property type="entry name" value="Lum_binding"/>
    <property type="match status" value="2"/>
</dbReference>
<dbReference type="PANTHER" id="PTHR21098:SF12">
    <property type="entry name" value="RIBOFLAVIN SYNTHASE"/>
    <property type="match status" value="1"/>
</dbReference>
<dbReference type="RefSeq" id="WP_200759877.1">
    <property type="nucleotide sequence ID" value="NZ_AP023366.1"/>
</dbReference>
<dbReference type="InterPro" id="IPR023366">
    <property type="entry name" value="ATP_synth_asu-like_sf"/>
</dbReference>
<dbReference type="Gene3D" id="2.40.30.20">
    <property type="match status" value="2"/>
</dbReference>
<evidence type="ECO:0000256" key="10">
    <source>
        <dbReference type="NCBIfam" id="TIGR00187"/>
    </source>
</evidence>
<dbReference type="Proteomes" id="UP000593802">
    <property type="component" value="Chromosome"/>
</dbReference>
<dbReference type="InterPro" id="IPR017938">
    <property type="entry name" value="Riboflavin_synthase-like_b-brl"/>
</dbReference>
<evidence type="ECO:0000256" key="7">
    <source>
        <dbReference type="ARBA" id="ARBA00022619"/>
    </source>
</evidence>
<sequence length="219" mass="23664">MFTGIIEEVGRVARIRSSGHAIQLAIQAAKVVEDVQLGDSISVNGVCLTVTKFTADGFEADVVPETMRRTSLRTLQVGSPVNLERAMQMGGRFGGHIVSGHIDGVGTIVSIGREDNARLLQIEAPPEIIKYIVPKGSITIDGISLTVMDRQPDCFRVSIIPHTGEMTNLSAKKIGDPVNLECDIIGKYVERFLEARFAPAAKSGPTITVDFLRENGFTD</sequence>
<evidence type="ECO:0000256" key="5">
    <source>
        <dbReference type="ARBA" id="ARBA00012827"/>
    </source>
</evidence>
<protein>
    <recommendedName>
        <fullName evidence="6 10">Riboflavin synthase</fullName>
        <ecNumber evidence="5 10">2.5.1.9</ecNumber>
    </recommendedName>
</protein>
<comment type="catalytic activity">
    <reaction evidence="1">
        <text>2 6,7-dimethyl-8-(1-D-ribityl)lumazine + H(+) = 5-amino-6-(D-ribitylamino)uracil + riboflavin</text>
        <dbReference type="Rhea" id="RHEA:20772"/>
        <dbReference type="ChEBI" id="CHEBI:15378"/>
        <dbReference type="ChEBI" id="CHEBI:15934"/>
        <dbReference type="ChEBI" id="CHEBI:57986"/>
        <dbReference type="ChEBI" id="CHEBI:58201"/>
        <dbReference type="EC" id="2.5.1.9"/>
    </reaction>
</comment>
<dbReference type="NCBIfam" id="NF006767">
    <property type="entry name" value="PRK09289.1"/>
    <property type="match status" value="1"/>
</dbReference>
<feature type="repeat" description="Lumazine-binding" evidence="11">
    <location>
        <begin position="1"/>
        <end position="96"/>
    </location>
</feature>
<reference evidence="13 14" key="1">
    <citation type="submission" date="2020-08" db="EMBL/GenBank/DDBJ databases">
        <title>Complete Genome Sequence of Effusibacillus dendaii Strain skT53, Isolated from Farmland soil.</title>
        <authorList>
            <person name="Konishi T."/>
            <person name="Kawasaki H."/>
        </authorList>
    </citation>
    <scope>NUCLEOTIDE SEQUENCE [LARGE SCALE GENOMIC DNA]</scope>
    <source>
        <strain evidence="14">skT53</strain>
    </source>
</reference>
<feature type="repeat" description="Lumazine-binding" evidence="11">
    <location>
        <begin position="97"/>
        <end position="193"/>
    </location>
</feature>
<dbReference type="InterPro" id="IPR001783">
    <property type="entry name" value="Lumazine-bd"/>
</dbReference>
<feature type="domain" description="Lumazine-binding" evidence="12">
    <location>
        <begin position="1"/>
        <end position="96"/>
    </location>
</feature>
<dbReference type="GO" id="GO:0004746">
    <property type="term" value="F:riboflavin synthase activity"/>
    <property type="evidence" value="ECO:0007669"/>
    <property type="project" value="UniProtKB-UniRule"/>
</dbReference>
<dbReference type="PROSITE" id="PS51177">
    <property type="entry name" value="LUMAZINE_BIND"/>
    <property type="match status" value="2"/>
</dbReference>
<dbReference type="PIRSF" id="PIRSF000498">
    <property type="entry name" value="Riboflavin_syn_A"/>
    <property type="match status" value="1"/>
</dbReference>
<comment type="pathway">
    <text evidence="3">Cofactor biosynthesis; riboflavin biosynthesis; riboflavin from 2-hydroxy-3-oxobutyl phosphate and 5-amino-6-(D-ribitylamino)uracil: step 2/2.</text>
</comment>
<name>A0A7I8D6T5_9BACL</name>
<dbReference type="AlphaFoldDB" id="A0A7I8D6T5"/>
<comment type="function">
    <text evidence="2">Catalyzes the dismutation of two molecules of 6,7-dimethyl-8-ribityllumazine, resulting in the formation of riboflavin and 5-amino-6-(D-ribitylamino)uracil.</text>
</comment>
<dbReference type="NCBIfam" id="NF009566">
    <property type="entry name" value="PRK13020.1"/>
    <property type="match status" value="1"/>
</dbReference>